<dbReference type="eggNOG" id="ENOG502RP2Z">
    <property type="taxonomic scope" value="Eukaryota"/>
</dbReference>
<name>G2RB75_THETT</name>
<evidence type="ECO:0000313" key="3">
    <source>
        <dbReference type="Proteomes" id="UP000008181"/>
    </source>
</evidence>
<dbReference type="RefSeq" id="XP_003655382.1">
    <property type="nucleotide sequence ID" value="XM_003655334.1"/>
</dbReference>
<dbReference type="HOGENOM" id="CLU_2074162_0_0_1"/>
<dbReference type="EMBL" id="CP003012">
    <property type="protein sequence ID" value="AEO69046.1"/>
    <property type="molecule type" value="Genomic_DNA"/>
</dbReference>
<evidence type="ECO:0000256" key="1">
    <source>
        <dbReference type="SAM" id="SignalP"/>
    </source>
</evidence>
<gene>
    <name evidence="2" type="ORF">THITE_2052779</name>
</gene>
<organism evidence="2 3">
    <name type="scientific">Thermothielavioides terrestris (strain ATCC 38088 / NRRL 8126)</name>
    <name type="common">Thielavia terrestris</name>
    <dbReference type="NCBI Taxonomy" id="578455"/>
    <lineage>
        <taxon>Eukaryota</taxon>
        <taxon>Fungi</taxon>
        <taxon>Dikarya</taxon>
        <taxon>Ascomycota</taxon>
        <taxon>Pezizomycotina</taxon>
        <taxon>Sordariomycetes</taxon>
        <taxon>Sordariomycetidae</taxon>
        <taxon>Sordariales</taxon>
        <taxon>Chaetomiaceae</taxon>
        <taxon>Thermothielavioides</taxon>
        <taxon>Thermothielavioides terrestris</taxon>
    </lineage>
</organism>
<dbReference type="KEGG" id="ttt:THITE_2052779"/>
<keyword evidence="3" id="KW-1185">Reference proteome</keyword>
<proteinExistence type="predicted"/>
<dbReference type="Proteomes" id="UP000008181">
    <property type="component" value="Chromosome 4"/>
</dbReference>
<sequence length="108" mass="10895">MRATATILFVAGLAGTAFGASVTFYGDRSCSNVIGRKVLSAGDAPVPRGAQALRVDATGGTWFAYRSSDGVHCTGGVITRLNGDTCYSVGSLGVGCTRLCPSGLACSL</sequence>
<dbReference type="GeneID" id="11524536"/>
<feature type="chain" id="PRO_5003436372" evidence="1">
    <location>
        <begin position="20"/>
        <end position="108"/>
    </location>
</feature>
<dbReference type="AlphaFoldDB" id="G2RB75"/>
<protein>
    <submittedName>
        <fullName evidence="2">Uncharacterized protein</fullName>
    </submittedName>
</protein>
<reference evidence="2 3" key="1">
    <citation type="journal article" date="2011" name="Nat. Biotechnol.">
        <title>Comparative genomic analysis of the thermophilic biomass-degrading fungi Myceliophthora thermophila and Thielavia terrestris.</title>
        <authorList>
            <person name="Berka R.M."/>
            <person name="Grigoriev I.V."/>
            <person name="Otillar R."/>
            <person name="Salamov A."/>
            <person name="Grimwood J."/>
            <person name="Reid I."/>
            <person name="Ishmael N."/>
            <person name="John T."/>
            <person name="Darmond C."/>
            <person name="Moisan M.-C."/>
            <person name="Henrissat B."/>
            <person name="Coutinho P.M."/>
            <person name="Lombard V."/>
            <person name="Natvig D.O."/>
            <person name="Lindquist E."/>
            <person name="Schmutz J."/>
            <person name="Lucas S."/>
            <person name="Harris P."/>
            <person name="Powlowski J."/>
            <person name="Bellemare A."/>
            <person name="Taylor D."/>
            <person name="Butler G."/>
            <person name="de Vries R.P."/>
            <person name="Allijn I.E."/>
            <person name="van den Brink J."/>
            <person name="Ushinsky S."/>
            <person name="Storms R."/>
            <person name="Powell A.J."/>
            <person name="Paulsen I.T."/>
            <person name="Elbourne L.D.H."/>
            <person name="Baker S.E."/>
            <person name="Magnuson J."/>
            <person name="LaBoissiere S."/>
            <person name="Clutterbuck A.J."/>
            <person name="Martinez D."/>
            <person name="Wogulis M."/>
            <person name="de Leon A.L."/>
            <person name="Rey M.W."/>
            <person name="Tsang A."/>
        </authorList>
    </citation>
    <scope>NUCLEOTIDE SEQUENCE [LARGE SCALE GENOMIC DNA]</scope>
    <source>
        <strain evidence="3">ATCC 38088 / NRRL 8126</strain>
    </source>
</reference>
<evidence type="ECO:0000313" key="2">
    <source>
        <dbReference type="EMBL" id="AEO69046.1"/>
    </source>
</evidence>
<keyword evidence="1" id="KW-0732">Signal</keyword>
<dbReference type="OrthoDB" id="5209951at2759"/>
<feature type="signal peptide" evidence="1">
    <location>
        <begin position="1"/>
        <end position="19"/>
    </location>
</feature>
<accession>G2RB75</accession>